<dbReference type="Proteomes" id="UP000031549">
    <property type="component" value="Unassembled WGS sequence"/>
</dbReference>
<feature type="compositionally biased region" description="Polar residues" evidence="1">
    <location>
        <begin position="8"/>
        <end position="25"/>
    </location>
</feature>
<gene>
    <name evidence="2" type="ORF">PI95_027395</name>
</gene>
<evidence type="ECO:0000313" key="3">
    <source>
        <dbReference type="Proteomes" id="UP000031549"/>
    </source>
</evidence>
<name>A0A846HHR5_9CYAN</name>
<reference evidence="2 3" key="1">
    <citation type="journal article" date="2015" name="Genome Announc.">
        <title>Draft Genome Sequence of Cyanobacterium Hassallia byssoidea Strain VB512170, Isolated from Monuments in India.</title>
        <authorList>
            <person name="Singh D."/>
            <person name="Chandrababunaidu M.M."/>
            <person name="Panda A."/>
            <person name="Sen D."/>
            <person name="Bhattacharyya S."/>
            <person name="Adhikary S.P."/>
            <person name="Tripathy S."/>
        </authorList>
    </citation>
    <scope>NUCLEOTIDE SEQUENCE [LARGE SCALE GENOMIC DNA]</scope>
    <source>
        <strain evidence="2 3">VB512170</strain>
    </source>
</reference>
<accession>A0A846HHR5</accession>
<sequence length="1074" mass="125337">MAKRTKKSANMDNLPNHESSDQDLQNLGRRSLEDQQRDKSVYKYLLQCLSDLGINEKQENAKPNERSIAEQWHQKNNRIFIRRVLRSVLPEYYSQEERVSVVPGLTLGKLVEILAGIQNYWAKQRLNTPESEVPRILTRAEKLRAFRKFYQLTLEEKEKLNLSVHPGEPMLQEFLAIVTDPVKGLKTEDVIPFYKRVTNLFYNSFKKLELKKKSSLPLSITDIIKINVELFLEDHYQGINENLKIQKTKELVNKVCREISRIELQTGFRQYKSLLKDDMFRGELQPDISLLPHNFIEHLTRSLVENEILTDEFPIHLKQLEIEKIHPLPLYVKTEEQKFGLLNPLLLDDEEDEEDVVGLERQFAYKVKIHFYVKVPDDYQAWIEGEYHQISFFNQNENKLEFFEEITGIGSPIYHIISAINRVLFSDIPALSNYFPVARNLLTNNEFFGSSSLVWSYSLVNLCKKDDIDKAINSNKNYEEIISSDETAYGEYCGFDSVEIAAKAALQARLRAIKQTGINPVVYLTELCHRVEEINALRKAESYLDFYPFSLKAMEGYLNQTVFRGRYRIANSQLKFSEINDGKPWSAVAYNAHLNITENYLKEGLYRIAKKYLDVLEPHIENAKIGSNQCFDDFMFAKYELCKFRYHYLTDLEDLEIRQLHSDRAIAIRAATDSLDNAERYLKNILKKYYAISACVQSNFHPFFYLLSRVYAHRAKLYIFTSSYIDRGGGRWDGLIKPISLLEKARIYAARDGNPAIYAYWSAYQSWCYIMVAYLGDYQPSPTKFPREECLHWAKRLIEHALICYKNIGKKSYQKIKDNGGRITDVSIDDKYYKNYGDVLIQVVPLIQELSEQNGEYKQIYESENNVIKIDFSILKKICTDDNKSTYLFGTHSCILLFGMGILELCDDENESQLGLKIKKAIRMFTYCSAIAEDGKKLKRNRDNETFYLERIFSEGDCLVRGFYPHRLTQFADLGKIWTATCKSILLLYNSTYDWQQINQLLETLPTSSNQSILDSACRQKRYNGHLESHCDRLVDYFEQLKVKKLNVDSLMEIRNKIVRDIFKIMRGESEVKV</sequence>
<proteinExistence type="predicted"/>
<comment type="caution">
    <text evidence="2">The sequence shown here is derived from an EMBL/GenBank/DDBJ whole genome shotgun (WGS) entry which is preliminary data.</text>
</comment>
<evidence type="ECO:0000256" key="1">
    <source>
        <dbReference type="SAM" id="MobiDB-lite"/>
    </source>
</evidence>
<evidence type="ECO:0000313" key="2">
    <source>
        <dbReference type="EMBL" id="NEU76150.1"/>
    </source>
</evidence>
<dbReference type="RefSeq" id="WP_163519241.1">
    <property type="nucleotide sequence ID" value="NZ_JTCM02000097.1"/>
</dbReference>
<keyword evidence="3" id="KW-1185">Reference proteome</keyword>
<dbReference type="EMBL" id="JTCM02000097">
    <property type="protein sequence ID" value="NEU76150.1"/>
    <property type="molecule type" value="Genomic_DNA"/>
</dbReference>
<dbReference type="AlphaFoldDB" id="A0A846HHR5"/>
<protein>
    <submittedName>
        <fullName evidence="2">HypX (Modular protein)</fullName>
    </submittedName>
</protein>
<feature type="region of interest" description="Disordered" evidence="1">
    <location>
        <begin position="1"/>
        <end position="32"/>
    </location>
</feature>
<organism evidence="2 3">
    <name type="scientific">Hassallia byssoidea VB512170</name>
    <dbReference type="NCBI Taxonomy" id="1304833"/>
    <lineage>
        <taxon>Bacteria</taxon>
        <taxon>Bacillati</taxon>
        <taxon>Cyanobacteriota</taxon>
        <taxon>Cyanophyceae</taxon>
        <taxon>Nostocales</taxon>
        <taxon>Tolypothrichaceae</taxon>
        <taxon>Hassallia</taxon>
    </lineage>
</organism>